<feature type="disulfide bond" evidence="10">
    <location>
        <begin position="1439"/>
        <end position="1449"/>
    </location>
</feature>
<evidence type="ECO:0000256" key="8">
    <source>
        <dbReference type="ARBA" id="ARBA00023170"/>
    </source>
</evidence>
<evidence type="ECO:0000313" key="12">
    <source>
        <dbReference type="EMBL" id="CAC5361276.1"/>
    </source>
</evidence>
<feature type="domain" description="SRCR" evidence="11">
    <location>
        <begin position="1160"/>
        <end position="1261"/>
    </location>
</feature>
<dbReference type="FunFam" id="3.10.250.10:FF:000011">
    <property type="entry name" value="Scavenger receptor class A member 5"/>
    <property type="match status" value="3"/>
</dbReference>
<evidence type="ECO:0000256" key="9">
    <source>
        <dbReference type="ARBA" id="ARBA00023180"/>
    </source>
</evidence>
<proteinExistence type="predicted"/>
<feature type="domain" description="SRCR" evidence="11">
    <location>
        <begin position="956"/>
        <end position="1057"/>
    </location>
</feature>
<dbReference type="SUPFAM" id="SSF56487">
    <property type="entry name" value="SRCR-like"/>
    <property type="match status" value="13"/>
</dbReference>
<dbReference type="FunFam" id="3.10.250.10:FF:000007">
    <property type="entry name" value="Soluble scavenger receptor cysteine-rich domain-containing protein SSC5D"/>
    <property type="match status" value="2"/>
</dbReference>
<sequence length="1540" mass="170044">MFFNLSNNEIQLFTVYTSTCHMGNTPTQLIYDIKNRNILVNDFKTTLQSLLKLLSVFEAPIHLEGGKSRYEGRIELFHNGAWGTVCGNQFDEKDARVVCRMLGKENLHPIIYKSAYFGKGNGSILLDNIDCFGHESDISLCTNGGWGMTKCQHGDEVGINCDIMIRLSNGTAVSEGRVEINHDGYWGTVCSDNFTVQNAMVICKMLGYKDVIPEFYPVSKFGQGLGDIWMSNVSCSGSEIDITRCRFNDWGHTECQHDKDVGISCATQIRLSNGKSPSEGRVEVYHNGTWGSICDDMFDISDAQVVCRTLGLSTSYPTVYKKNPFGSRNIPILMDDLECRGDETDIAACHFRGWGISNCDYTETVAITCHLDVRLSKSSQSKSGSVEVNHNGVWSPICSDGFGSEEAGVVCRMLGYHTGKPKVYLNGHFGETSGPVLMDRLRCSGRETDISTCSFSGWGRTSCQHNRDVGISCDAGNPEVRLVGGSSNEGRLEVMYSGMFRTVCSSYFSTSQARVMCRLLGLDDTNPIVTSGTKYGAYSGSGYLIAMTSCPSNAMSPSQCSLRYGYYTQCRGSRYGYPNYEAILKCESPLSALRRAMTMKLTQRLVDYATVLQLLAKLRSGDVIAQEMNYPPSCHNREREQRSDKQRPKAVVHKNIAIRRNQISKPKSKKVPKLPAAYMNMKLAHLKTKPEPFVLPDDVTNILNQDYKFMSLQNDYEWLNVEAIAASWQELHKCGSKKARSKSRCQAPASNIRLVNGSTPYDGAVEVFQNNQWGPICDSNPDINLAKVICRSLGNSEEYADIFKLTKSHSNTRHYVMYNVRCGGTEKDVWSCRRSWNIRACSEQSIIGVSCETRIRLVGGTSFANGQLEVRYNGQWGTMCYDTFDKSEANVVCRMLGFEEKNAGVAKYGYSSKPIIKDDLHCSGTESDISMCSYQGWNPSTCTNNHTVGVKCNIPVRLYGGRKPSEGTVELLVSGVWERVCDHSFTKKAAMVICRSLGYQNAAPEIVTMSSIDEGQDHIAVDDIQCSGSEQYIADCSISNLQNTTCLPNNTVAISCTTNVKLVGGRYPNEGRIEIQHNGTRGSVCNNTFTVQDARIVCSMLGYNNPYPEVCSSCFGVANVNSTRYNVNCSNDESDISQCIDKWEDVPCLGDAGVRCRTQIRLQNGANPSEGRVEVLHNNQWGTICSDNFEKADASVICHMLGFDPLYPKVYKDSRFLPGNGPVWMNNVECWGTEEDLAECEFDKYGRNTCNHSQDIGISCGIGVRLVNGSAYNEGRVEIFHNNEWGSLCDDTFNTEDGQVVCRMLGLDTENVTVLSSAYFGIGTSEIKISGINCTGLENHIAACNFTGWGHIKCKQNHAVGIICGGTRIRLVNSVRPSEGRLEVFHNNAWGTVCDNYFDATDAATVCQILGYNTSNPYFIGGAYFGEGTHRVWLDELACNGTEDDIGKCGSRGWGVSQCGHSHDVSVICDTMVKLVDGTKPSNGRIEIFHNGEWGTICDTSFNAAHATVICRMLGYNNSDASLLKTPVISPGKGKIFLKI</sequence>
<feature type="disulfide bond" evidence="10">
    <location>
        <begin position="235"/>
        <end position="245"/>
    </location>
</feature>
<dbReference type="Proteomes" id="UP000507470">
    <property type="component" value="Unassembled WGS sequence"/>
</dbReference>
<feature type="domain" description="SRCR" evidence="11">
    <location>
        <begin position="373"/>
        <end position="474"/>
    </location>
</feature>
<feature type="domain" description="SRCR" evidence="11">
    <location>
        <begin position="480"/>
        <end position="587"/>
    </location>
</feature>
<dbReference type="Gene3D" id="3.10.250.10">
    <property type="entry name" value="SRCR-like domain"/>
    <property type="match status" value="13"/>
</dbReference>
<feature type="domain" description="SRCR" evidence="11">
    <location>
        <begin position="1060"/>
        <end position="1157"/>
    </location>
</feature>
<feature type="domain" description="SRCR" evidence="11">
    <location>
        <begin position="1369"/>
        <end position="1470"/>
    </location>
</feature>
<feature type="domain" description="SRCR" evidence="11">
    <location>
        <begin position="752"/>
        <end position="852"/>
    </location>
</feature>
<dbReference type="SMART" id="SM00202">
    <property type="entry name" value="SR"/>
    <property type="match status" value="13"/>
</dbReference>
<evidence type="ECO:0000256" key="2">
    <source>
        <dbReference type="ARBA" id="ARBA00022692"/>
    </source>
</evidence>
<accession>A0A6J8A6N8</accession>
<feature type="disulfide bond" evidence="10">
    <location>
        <begin position="1026"/>
        <end position="1036"/>
    </location>
</feature>
<evidence type="ECO:0000256" key="3">
    <source>
        <dbReference type="ARBA" id="ARBA00022729"/>
    </source>
</evidence>
<evidence type="ECO:0000256" key="4">
    <source>
        <dbReference type="ARBA" id="ARBA00022737"/>
    </source>
</evidence>
<keyword evidence="4" id="KW-0677">Repeat</keyword>
<keyword evidence="9" id="KW-0325">Glycoprotein</keyword>
<dbReference type="PROSITE" id="PS50287">
    <property type="entry name" value="SRCR_2"/>
    <property type="match status" value="13"/>
</dbReference>
<evidence type="ECO:0000256" key="7">
    <source>
        <dbReference type="ARBA" id="ARBA00023157"/>
    </source>
</evidence>
<feature type="domain" description="SRCR" evidence="11">
    <location>
        <begin position="165"/>
        <end position="266"/>
    </location>
</feature>
<evidence type="ECO:0000313" key="13">
    <source>
        <dbReference type="Proteomes" id="UP000507470"/>
    </source>
</evidence>
<feature type="disulfide bond" evidence="10">
    <location>
        <begin position="1230"/>
        <end position="1240"/>
    </location>
</feature>
<feature type="domain" description="SRCR" evidence="11">
    <location>
        <begin position="855"/>
        <end position="953"/>
    </location>
</feature>
<feature type="disulfide bond" evidence="10">
    <location>
        <begin position="339"/>
        <end position="349"/>
    </location>
</feature>
<dbReference type="PANTHER" id="PTHR19331">
    <property type="entry name" value="SCAVENGER RECEPTOR DOMAIN-CONTAINING"/>
    <property type="match status" value="1"/>
</dbReference>
<dbReference type="FunFam" id="3.10.250.10:FF:000016">
    <property type="entry name" value="Scavenger receptor cysteine-rich protein type 12"/>
    <property type="match status" value="2"/>
</dbReference>
<evidence type="ECO:0000256" key="5">
    <source>
        <dbReference type="ARBA" id="ARBA00022989"/>
    </source>
</evidence>
<dbReference type="OrthoDB" id="6128208at2759"/>
<dbReference type="GO" id="GO:0016020">
    <property type="term" value="C:membrane"/>
    <property type="evidence" value="ECO:0007669"/>
    <property type="project" value="UniProtKB-SubCell"/>
</dbReference>
<protein>
    <submittedName>
        <fullName evidence="12">DMBT1</fullName>
    </submittedName>
</protein>
<feature type="disulfide bond" evidence="10">
    <location>
        <begin position="777"/>
        <end position="841"/>
    </location>
</feature>
<evidence type="ECO:0000256" key="6">
    <source>
        <dbReference type="ARBA" id="ARBA00023136"/>
    </source>
</evidence>
<keyword evidence="3" id="KW-0732">Signal</keyword>
<dbReference type="Pfam" id="PF00530">
    <property type="entry name" value="SRCR"/>
    <property type="match status" value="13"/>
</dbReference>
<dbReference type="FunFam" id="3.10.250.10:FF:000006">
    <property type="entry name" value="neurotrypsin isoform X2"/>
    <property type="match status" value="1"/>
</dbReference>
<feature type="disulfide bond" evidence="10">
    <location>
        <begin position="790"/>
        <end position="851"/>
    </location>
</feature>
<dbReference type="InterPro" id="IPR036772">
    <property type="entry name" value="SRCR-like_dom_sf"/>
</dbReference>
<feature type="domain" description="SRCR" evidence="11">
    <location>
        <begin position="61"/>
        <end position="162"/>
    </location>
</feature>
<keyword evidence="8" id="KW-0675">Receptor</keyword>
<feature type="disulfide bond" evidence="10">
    <location>
        <begin position="822"/>
        <end position="832"/>
    </location>
</feature>
<feature type="disulfide bond" evidence="10">
    <location>
        <begin position="443"/>
        <end position="453"/>
    </location>
</feature>
<feature type="domain" description="SRCR" evidence="11">
    <location>
        <begin position="1473"/>
        <end position="1540"/>
    </location>
</feature>
<dbReference type="FunFam" id="3.10.250.10:FF:000001">
    <property type="entry name" value="Lysyl oxidase 4 isoform X1"/>
    <property type="match status" value="3"/>
</dbReference>
<feature type="disulfide bond" evidence="10">
    <location>
        <begin position="922"/>
        <end position="932"/>
    </location>
</feature>
<comment type="caution">
    <text evidence="10">Lacks conserved residue(s) required for the propagation of feature annotation.</text>
</comment>
<feature type="disulfide bond" evidence="10">
    <location>
        <begin position="550"/>
        <end position="560"/>
    </location>
</feature>
<reference evidence="12 13" key="1">
    <citation type="submission" date="2020-06" db="EMBL/GenBank/DDBJ databases">
        <authorList>
            <person name="Li R."/>
            <person name="Bekaert M."/>
        </authorList>
    </citation>
    <scope>NUCLEOTIDE SEQUENCE [LARGE SCALE GENOMIC DNA]</scope>
    <source>
        <strain evidence="13">wild</strain>
    </source>
</reference>
<comment type="subcellular location">
    <subcellularLocation>
        <location evidence="1">Membrane</location>
        <topology evidence="1">Single-pass membrane protein</topology>
    </subcellularLocation>
</comment>
<keyword evidence="2" id="KW-0812">Transmembrane</keyword>
<evidence type="ECO:0000256" key="1">
    <source>
        <dbReference type="ARBA" id="ARBA00004167"/>
    </source>
</evidence>
<dbReference type="EMBL" id="CACVKT020000586">
    <property type="protein sequence ID" value="CAC5361276.1"/>
    <property type="molecule type" value="Genomic_DNA"/>
</dbReference>
<feature type="domain" description="SRCR" evidence="11">
    <location>
        <begin position="269"/>
        <end position="370"/>
    </location>
</feature>
<feature type="disulfide bond" evidence="10">
    <location>
        <begin position="1129"/>
        <end position="1139"/>
    </location>
</feature>
<organism evidence="12 13">
    <name type="scientific">Mytilus coruscus</name>
    <name type="common">Sea mussel</name>
    <dbReference type="NCBI Taxonomy" id="42192"/>
    <lineage>
        <taxon>Eukaryota</taxon>
        <taxon>Metazoa</taxon>
        <taxon>Spiralia</taxon>
        <taxon>Lophotrochozoa</taxon>
        <taxon>Mollusca</taxon>
        <taxon>Bivalvia</taxon>
        <taxon>Autobranchia</taxon>
        <taxon>Pteriomorphia</taxon>
        <taxon>Mytilida</taxon>
        <taxon>Mytiloidea</taxon>
        <taxon>Mytilidae</taxon>
        <taxon>Mytilinae</taxon>
        <taxon>Mytilus</taxon>
    </lineage>
</organism>
<feature type="disulfide bond" evidence="10">
    <location>
        <begin position="131"/>
        <end position="141"/>
    </location>
</feature>
<dbReference type="InterPro" id="IPR001190">
    <property type="entry name" value="SRCR"/>
</dbReference>
<keyword evidence="5" id="KW-1133">Transmembrane helix</keyword>
<feature type="domain" description="SRCR" evidence="11">
    <location>
        <begin position="1264"/>
        <end position="1365"/>
    </location>
</feature>
<name>A0A6J8A6N8_MYTCO</name>
<dbReference type="PRINTS" id="PR00258">
    <property type="entry name" value="SPERACTRCPTR"/>
</dbReference>
<keyword evidence="6" id="KW-0472">Membrane</keyword>
<evidence type="ECO:0000259" key="11">
    <source>
        <dbReference type="PROSITE" id="PS50287"/>
    </source>
</evidence>
<gene>
    <name evidence="12" type="ORF">MCOR_3468</name>
</gene>
<feature type="disulfide bond" evidence="10">
    <location>
        <begin position="1334"/>
        <end position="1344"/>
    </location>
</feature>
<keyword evidence="7 10" id="KW-1015">Disulfide bond</keyword>
<evidence type="ECO:0000256" key="10">
    <source>
        <dbReference type="PROSITE-ProRule" id="PRU00196"/>
    </source>
</evidence>
<dbReference type="PROSITE" id="PS00420">
    <property type="entry name" value="SRCR_1"/>
    <property type="match status" value="6"/>
</dbReference>
<keyword evidence="13" id="KW-1185">Reference proteome</keyword>